<evidence type="ECO:0000259" key="1">
    <source>
        <dbReference type="PROSITE" id="PS50887"/>
    </source>
</evidence>
<gene>
    <name evidence="2" type="ORF">LN736_03595</name>
</gene>
<dbReference type="EMBL" id="JAJJPB010000002">
    <property type="protein sequence ID" value="MCC9293951.1"/>
    <property type="molecule type" value="Genomic_DNA"/>
</dbReference>
<reference evidence="2" key="1">
    <citation type="submission" date="2021-11" db="EMBL/GenBank/DDBJ databases">
        <authorList>
            <person name="Qingchun L."/>
            <person name="Dong Z."/>
            <person name="Zongwei Q."/>
            <person name="Jia Z."/>
            <person name="Duotao L."/>
        </authorList>
    </citation>
    <scope>NUCLEOTIDE SEQUENCE</scope>
    <source>
        <strain evidence="2">WLY-B-L2</strain>
    </source>
</reference>
<proteinExistence type="predicted"/>
<sequence length="201" mass="22807">MLKKSNRLLRYETLLNKSINNKLEEANRLLKSLSSIDELTGIANRRSFNNYMHIPFENTNQTNFLLSIIVIDIDNFKWFNDSYGHIYGDKVLVKTAGQINSIAKQFSGFAARWGGDEFIYAAFNTGKKDILKTAKNIMDAISKIQVSNEALKCSSFITVSLGVFSMHIISEDDIQKCINNADKALYLAKKSGRNCFKYYSS</sequence>
<organism evidence="2 3">
    <name type="scientific">Clostridium aromativorans</name>
    <dbReference type="NCBI Taxonomy" id="2836848"/>
    <lineage>
        <taxon>Bacteria</taxon>
        <taxon>Bacillati</taxon>
        <taxon>Bacillota</taxon>
        <taxon>Clostridia</taxon>
        <taxon>Eubacteriales</taxon>
        <taxon>Clostridiaceae</taxon>
        <taxon>Clostridium</taxon>
    </lineage>
</organism>
<comment type="caution">
    <text evidence="2">The sequence shown here is derived from an EMBL/GenBank/DDBJ whole genome shotgun (WGS) entry which is preliminary data.</text>
</comment>
<keyword evidence="3" id="KW-1185">Reference proteome</keyword>
<dbReference type="Pfam" id="PF00990">
    <property type="entry name" value="GGDEF"/>
    <property type="match status" value="1"/>
</dbReference>
<dbReference type="InterPro" id="IPR050469">
    <property type="entry name" value="Diguanylate_Cyclase"/>
</dbReference>
<dbReference type="Gene3D" id="3.30.70.270">
    <property type="match status" value="1"/>
</dbReference>
<evidence type="ECO:0000313" key="3">
    <source>
        <dbReference type="Proteomes" id="UP001165422"/>
    </source>
</evidence>
<feature type="domain" description="GGDEF" evidence="1">
    <location>
        <begin position="64"/>
        <end position="201"/>
    </location>
</feature>
<dbReference type="InterPro" id="IPR000160">
    <property type="entry name" value="GGDEF_dom"/>
</dbReference>
<name>A0ABS8N2B9_9CLOT</name>
<dbReference type="RefSeq" id="WP_179977082.1">
    <property type="nucleotide sequence ID" value="NZ_JAJJPB010000002.1"/>
</dbReference>
<evidence type="ECO:0000313" key="2">
    <source>
        <dbReference type="EMBL" id="MCC9293951.1"/>
    </source>
</evidence>
<dbReference type="CDD" id="cd01949">
    <property type="entry name" value="GGDEF"/>
    <property type="match status" value="1"/>
</dbReference>
<dbReference type="InterPro" id="IPR043128">
    <property type="entry name" value="Rev_trsase/Diguanyl_cyclase"/>
</dbReference>
<dbReference type="NCBIfam" id="TIGR00254">
    <property type="entry name" value="GGDEF"/>
    <property type="match status" value="1"/>
</dbReference>
<dbReference type="PANTHER" id="PTHR45138">
    <property type="entry name" value="REGULATORY COMPONENTS OF SENSORY TRANSDUCTION SYSTEM"/>
    <property type="match status" value="1"/>
</dbReference>
<dbReference type="PROSITE" id="PS50887">
    <property type="entry name" value="GGDEF"/>
    <property type="match status" value="1"/>
</dbReference>
<dbReference type="Proteomes" id="UP001165422">
    <property type="component" value="Unassembled WGS sequence"/>
</dbReference>
<dbReference type="SUPFAM" id="SSF55073">
    <property type="entry name" value="Nucleotide cyclase"/>
    <property type="match status" value="1"/>
</dbReference>
<protein>
    <submittedName>
        <fullName evidence="2">GGDEF domain-containing protein</fullName>
    </submittedName>
</protein>
<accession>A0ABS8N2B9</accession>
<dbReference type="InterPro" id="IPR029787">
    <property type="entry name" value="Nucleotide_cyclase"/>
</dbReference>
<dbReference type="PANTHER" id="PTHR45138:SF9">
    <property type="entry name" value="DIGUANYLATE CYCLASE DGCM-RELATED"/>
    <property type="match status" value="1"/>
</dbReference>
<dbReference type="SMART" id="SM00267">
    <property type="entry name" value="GGDEF"/>
    <property type="match status" value="1"/>
</dbReference>